<sequence>MIRAEQLEIVLPGGGGVGPWSGSIGPGEHVLVLGPSGAGKSTLLRALAGAVPQHVHGRVEGALSIDGIDPIRAGVAATSDRVGFVGQDPVAGVCLSRVADEVALPLENRRWRPEDIGPRVAEVLAQVGAAHLQERETAELSGGELQRVALAAALAARPAVLLLDEPTAMLDASGVAAVRRAVQGLPAEVAVILVEHRLDDWAGERGLAGLPPRTIALDERGRVLEDGPTAAVLARHGPRLAAQGCWLPREVPLGPARMTVRDLHVSRGVRPVLRGLELDLHGGEMVAIMGANGAGKSTLLESLASRSPRPGLVLQNPEDQFVAATVRAELAEGLPAGAADRVEAMLARIGLAEHAEASPYRLSGGQKRLLSIGAMLLHGREVLLADEPGYGLDRAAAVRTLRLLRDAADEGAAVLLTSHDAQAAHRWADRVLRLEDGVLR</sequence>
<dbReference type="InterPro" id="IPR027417">
    <property type="entry name" value="P-loop_NTPase"/>
</dbReference>
<gene>
    <name evidence="6" type="ORF">BF93_03500</name>
</gene>
<evidence type="ECO:0000256" key="1">
    <source>
        <dbReference type="ARBA" id="ARBA00005417"/>
    </source>
</evidence>
<evidence type="ECO:0000256" key="4">
    <source>
        <dbReference type="ARBA" id="ARBA00022840"/>
    </source>
</evidence>
<evidence type="ECO:0000256" key="2">
    <source>
        <dbReference type="ARBA" id="ARBA00022448"/>
    </source>
</evidence>
<evidence type="ECO:0000256" key="3">
    <source>
        <dbReference type="ARBA" id="ARBA00022741"/>
    </source>
</evidence>
<dbReference type="EMBL" id="JDYK01000015">
    <property type="protein sequence ID" value="EWS80447.1"/>
    <property type="molecule type" value="Genomic_DNA"/>
</dbReference>
<dbReference type="HOGENOM" id="CLU_000604_86_7_11"/>
<dbReference type="PANTHER" id="PTHR43553:SF24">
    <property type="entry name" value="ENERGY-COUPLING FACTOR TRANSPORTER ATP-BINDING PROTEIN ECFA1"/>
    <property type="match status" value="1"/>
</dbReference>
<keyword evidence="2" id="KW-0813">Transport</keyword>
<dbReference type="PROSITE" id="PS50893">
    <property type="entry name" value="ABC_TRANSPORTER_2"/>
    <property type="match status" value="2"/>
</dbReference>
<dbReference type="PANTHER" id="PTHR43553">
    <property type="entry name" value="HEAVY METAL TRANSPORTER"/>
    <property type="match status" value="1"/>
</dbReference>
<dbReference type="InterPro" id="IPR050095">
    <property type="entry name" value="ECF_ABC_transporter_ATP-bd"/>
</dbReference>
<dbReference type="Proteomes" id="UP000023067">
    <property type="component" value="Unassembled WGS sequence"/>
</dbReference>
<comment type="similarity">
    <text evidence="1">Belongs to the ABC transporter superfamily.</text>
</comment>
<protein>
    <submittedName>
        <fullName evidence="6">ABC transporter ATP-binding protein</fullName>
    </submittedName>
</protein>
<dbReference type="AlphaFoldDB" id="Z9JRR5"/>
<dbReference type="OrthoDB" id="501320at2"/>
<dbReference type="PATRIC" id="fig|396014.3.peg.2729"/>
<dbReference type="GO" id="GO:0016887">
    <property type="term" value="F:ATP hydrolysis activity"/>
    <property type="evidence" value="ECO:0007669"/>
    <property type="project" value="InterPro"/>
</dbReference>
<feature type="domain" description="ABC transporter" evidence="5">
    <location>
        <begin position="258"/>
        <end position="440"/>
    </location>
</feature>
<proteinExistence type="inferred from homology"/>
<dbReference type="Gene3D" id="3.40.50.300">
    <property type="entry name" value="P-loop containing nucleotide triphosphate hydrolases"/>
    <property type="match status" value="2"/>
</dbReference>
<dbReference type="InterPro" id="IPR015856">
    <property type="entry name" value="ABC_transpr_CbiO/EcfA_su"/>
</dbReference>
<keyword evidence="3" id="KW-0547">Nucleotide-binding</keyword>
<reference evidence="6 7" key="1">
    <citation type="submission" date="2014-02" db="EMBL/GenBank/DDBJ databases">
        <title>Genome sequence of Brachybacterium phenoliresistens strain W13A50.</title>
        <authorList>
            <person name="Wang X."/>
        </authorList>
    </citation>
    <scope>NUCLEOTIDE SEQUENCE [LARGE SCALE GENOMIC DNA]</scope>
    <source>
        <strain evidence="6 7">W13A50</strain>
    </source>
</reference>
<dbReference type="GO" id="GO:0005524">
    <property type="term" value="F:ATP binding"/>
    <property type="evidence" value="ECO:0007669"/>
    <property type="project" value="UniProtKB-KW"/>
</dbReference>
<comment type="caution">
    <text evidence="6">The sequence shown here is derived from an EMBL/GenBank/DDBJ whole genome shotgun (WGS) entry which is preliminary data.</text>
</comment>
<dbReference type="SMART" id="SM00382">
    <property type="entry name" value="AAA"/>
    <property type="match status" value="2"/>
</dbReference>
<dbReference type="InterPro" id="IPR003439">
    <property type="entry name" value="ABC_transporter-like_ATP-bd"/>
</dbReference>
<dbReference type="Pfam" id="PF00005">
    <property type="entry name" value="ABC_tran"/>
    <property type="match status" value="2"/>
</dbReference>
<dbReference type="CDD" id="cd03225">
    <property type="entry name" value="ABC_cobalt_CbiO_domain1"/>
    <property type="match status" value="2"/>
</dbReference>
<keyword evidence="7" id="KW-1185">Reference proteome</keyword>
<evidence type="ECO:0000313" key="7">
    <source>
        <dbReference type="Proteomes" id="UP000023067"/>
    </source>
</evidence>
<dbReference type="InterPro" id="IPR003593">
    <property type="entry name" value="AAA+_ATPase"/>
</dbReference>
<name>Z9JRR5_9MICO</name>
<dbReference type="eggNOG" id="COG0488">
    <property type="taxonomic scope" value="Bacteria"/>
</dbReference>
<keyword evidence="4 6" id="KW-0067">ATP-binding</keyword>
<feature type="domain" description="ABC transporter" evidence="5">
    <location>
        <begin position="2"/>
        <end position="245"/>
    </location>
</feature>
<evidence type="ECO:0000259" key="5">
    <source>
        <dbReference type="PROSITE" id="PS50893"/>
    </source>
</evidence>
<evidence type="ECO:0000313" key="6">
    <source>
        <dbReference type="EMBL" id="EWS80447.1"/>
    </source>
</evidence>
<dbReference type="PROSITE" id="PS00211">
    <property type="entry name" value="ABC_TRANSPORTER_1"/>
    <property type="match status" value="2"/>
</dbReference>
<dbReference type="SUPFAM" id="SSF52540">
    <property type="entry name" value="P-loop containing nucleoside triphosphate hydrolases"/>
    <property type="match status" value="2"/>
</dbReference>
<dbReference type="InterPro" id="IPR017871">
    <property type="entry name" value="ABC_transporter-like_CS"/>
</dbReference>
<dbReference type="STRING" id="396014.BF93_03500"/>
<organism evidence="6 7">
    <name type="scientific">Brachybacterium phenoliresistens</name>
    <dbReference type="NCBI Taxonomy" id="396014"/>
    <lineage>
        <taxon>Bacteria</taxon>
        <taxon>Bacillati</taxon>
        <taxon>Actinomycetota</taxon>
        <taxon>Actinomycetes</taxon>
        <taxon>Micrococcales</taxon>
        <taxon>Dermabacteraceae</taxon>
        <taxon>Brachybacterium</taxon>
    </lineage>
</organism>
<accession>Z9JRR5</accession>
<dbReference type="RefSeq" id="WP_051486967.1">
    <property type="nucleotide sequence ID" value="NZ_KK069999.1"/>
</dbReference>
<dbReference type="GO" id="GO:0043190">
    <property type="term" value="C:ATP-binding cassette (ABC) transporter complex"/>
    <property type="evidence" value="ECO:0007669"/>
    <property type="project" value="TreeGrafter"/>
</dbReference>
<dbReference type="GO" id="GO:0042626">
    <property type="term" value="F:ATPase-coupled transmembrane transporter activity"/>
    <property type="evidence" value="ECO:0007669"/>
    <property type="project" value="TreeGrafter"/>
</dbReference>